<evidence type="ECO:0000256" key="1">
    <source>
        <dbReference type="ARBA" id="ARBA00001911"/>
    </source>
</evidence>
<evidence type="ECO:0000256" key="5">
    <source>
        <dbReference type="ARBA" id="ARBA00023239"/>
    </source>
</evidence>
<dbReference type="PANTHER" id="PTHR43622:SF3">
    <property type="entry name" value="2-EPI-5-EPI-VALIOLONE SYNTHASE"/>
    <property type="match status" value="1"/>
</dbReference>
<dbReference type="EMBL" id="JACJIE010000001">
    <property type="protein sequence ID" value="MBA8942242.1"/>
    <property type="molecule type" value="Genomic_DNA"/>
</dbReference>
<dbReference type="GO" id="GO:0017000">
    <property type="term" value="P:antibiotic biosynthetic process"/>
    <property type="evidence" value="ECO:0007669"/>
    <property type="project" value="InterPro"/>
</dbReference>
<evidence type="ECO:0000256" key="7">
    <source>
        <dbReference type="ARBA" id="ARBA00024060"/>
    </source>
</evidence>
<dbReference type="Proteomes" id="UP000530412">
    <property type="component" value="Unassembled WGS sequence"/>
</dbReference>
<comment type="catalytic activity">
    <reaction evidence="6">
        <text>D-sedoheptulose 7-phosphate = 2-epi-5-epi-valiolone + phosphate</text>
        <dbReference type="Rhea" id="RHEA:44184"/>
        <dbReference type="ChEBI" id="CHEBI:43474"/>
        <dbReference type="ChEBI" id="CHEBI:57483"/>
        <dbReference type="ChEBI" id="CHEBI:84187"/>
        <dbReference type="EC" id="4.2.3.152"/>
    </reaction>
</comment>
<feature type="domain" description="3-dehydroquinate synthase N-terminal" evidence="10">
    <location>
        <begin position="118"/>
        <end position="229"/>
    </location>
</feature>
<dbReference type="PANTHER" id="PTHR43622">
    <property type="entry name" value="3-DEHYDROQUINATE SYNTHASE"/>
    <property type="match status" value="1"/>
</dbReference>
<dbReference type="Gene3D" id="1.20.1090.10">
    <property type="entry name" value="Dehydroquinate synthase-like - alpha domain"/>
    <property type="match status" value="1"/>
</dbReference>
<comment type="caution">
    <text evidence="12">The sequence shown here is derived from an EMBL/GenBank/DDBJ whole genome shotgun (WGS) entry which is preliminary data.</text>
</comment>
<keyword evidence="3" id="KW-0547">Nucleotide-binding</keyword>
<dbReference type="InterPro" id="IPR035872">
    <property type="entry name" value="EEVS-like"/>
</dbReference>
<evidence type="ECO:0000256" key="2">
    <source>
        <dbReference type="ARBA" id="ARBA00022723"/>
    </source>
</evidence>
<feature type="compositionally biased region" description="Basic residues" evidence="9">
    <location>
        <begin position="1"/>
        <end position="12"/>
    </location>
</feature>
<dbReference type="RefSeq" id="WP_233452398.1">
    <property type="nucleotide sequence ID" value="NZ_BMSU01000005.1"/>
</dbReference>
<dbReference type="SUPFAM" id="SSF56796">
    <property type="entry name" value="Dehydroquinate synthase-like"/>
    <property type="match status" value="1"/>
</dbReference>
<dbReference type="GO" id="GO:0003856">
    <property type="term" value="F:3-dehydroquinate synthase activity"/>
    <property type="evidence" value="ECO:0007669"/>
    <property type="project" value="TreeGrafter"/>
</dbReference>
<evidence type="ECO:0000259" key="11">
    <source>
        <dbReference type="Pfam" id="PF24621"/>
    </source>
</evidence>
<dbReference type="Pfam" id="PF01761">
    <property type="entry name" value="DHQ_synthase"/>
    <property type="match status" value="1"/>
</dbReference>
<evidence type="ECO:0000256" key="3">
    <source>
        <dbReference type="ARBA" id="ARBA00022741"/>
    </source>
</evidence>
<feature type="region of interest" description="Disordered" evidence="9">
    <location>
        <begin position="1"/>
        <end position="33"/>
    </location>
</feature>
<proteinExistence type="predicted"/>
<organism evidence="12 13">
    <name type="scientific">Streptomyces calvus</name>
    <dbReference type="NCBI Taxonomy" id="67282"/>
    <lineage>
        <taxon>Bacteria</taxon>
        <taxon>Bacillati</taxon>
        <taxon>Actinomycetota</taxon>
        <taxon>Actinomycetes</taxon>
        <taxon>Kitasatosporales</taxon>
        <taxon>Streptomycetaceae</taxon>
        <taxon>Streptomyces</taxon>
    </lineage>
</organism>
<gene>
    <name evidence="12" type="ORF">FHS33_000631</name>
</gene>
<dbReference type="GO" id="GO:0046872">
    <property type="term" value="F:metal ion binding"/>
    <property type="evidence" value="ECO:0007669"/>
    <property type="project" value="UniProtKB-KW"/>
</dbReference>
<evidence type="ECO:0000259" key="10">
    <source>
        <dbReference type="Pfam" id="PF01761"/>
    </source>
</evidence>
<evidence type="ECO:0000256" key="8">
    <source>
        <dbReference type="ARBA" id="ARBA00024092"/>
    </source>
</evidence>
<evidence type="ECO:0000313" key="13">
    <source>
        <dbReference type="Proteomes" id="UP000530412"/>
    </source>
</evidence>
<keyword evidence="5 12" id="KW-0456">Lyase</keyword>
<keyword evidence="2" id="KW-0479">Metal-binding</keyword>
<evidence type="ECO:0000256" key="9">
    <source>
        <dbReference type="SAM" id="MobiDB-lite"/>
    </source>
</evidence>
<reference evidence="12 13" key="1">
    <citation type="submission" date="2020-08" db="EMBL/GenBank/DDBJ databases">
        <title>Genomic Encyclopedia of Type Strains, Phase III (KMG-III): the genomes of soil and plant-associated and newly described type strains.</title>
        <authorList>
            <person name="Whitman W."/>
        </authorList>
    </citation>
    <scope>NUCLEOTIDE SEQUENCE [LARGE SCALE GENOMIC DNA]</scope>
    <source>
        <strain evidence="12 13">CECT 3271</strain>
    </source>
</reference>
<dbReference type="GO" id="GO:0000166">
    <property type="term" value="F:nucleotide binding"/>
    <property type="evidence" value="ECO:0007669"/>
    <property type="project" value="UniProtKB-KW"/>
</dbReference>
<dbReference type="AlphaFoldDB" id="A0AA40VDV0"/>
<comment type="cofactor">
    <cofactor evidence="1">
        <name>NAD(+)</name>
        <dbReference type="ChEBI" id="CHEBI:57540"/>
    </cofactor>
</comment>
<keyword evidence="4" id="KW-0520">NAD</keyword>
<protein>
    <recommendedName>
        <fullName evidence="8">2-epi-5-epi-valiolone synthase</fullName>
        <ecNumber evidence="7">4.2.3.152</ecNumber>
    </recommendedName>
</protein>
<evidence type="ECO:0000256" key="4">
    <source>
        <dbReference type="ARBA" id="ARBA00023027"/>
    </source>
</evidence>
<feature type="domain" description="3-dehydroquinate synthase C-terminal" evidence="11">
    <location>
        <begin position="232"/>
        <end position="374"/>
    </location>
</feature>
<evidence type="ECO:0000256" key="6">
    <source>
        <dbReference type="ARBA" id="ARBA00023993"/>
    </source>
</evidence>
<sequence length="423" mass="47526">MTGQASHRRHQIGHRDMESAVRPAPRTSRVPQHGITGLVRQGEREPTWLVRAEKPVQYEVRMVDDLLDPSRSDLAEAGVTERTDHRRFVVIDANVEAHYGRRLRAYFEAHRLEPWFCTLAVEERSKTMDSVTRVVKELDKFGISRRHDPVIAVGGGVLLDIVGFAASLYRRSTPYVRVPTTLIGIVDAGVGVKTGVNFESHKNRLGTYFAPALALLDKTFLRTLDERHVCNGLAEILKIALIKDRELFELLEAHGPELLRTRLQPTSVQDDTGQQVLERAIHGMLQELQPNLWEHELHRLVDYGHTFSPSIEMRALPDLLHGEAVNVDMALTTVIAHGRGLVTEQDTSRIGRVMRRLRLPQYHPVCDATSLITALEDTVRHRDGYQRLPLPVGIGDARFVNDVTPEEIARAVDTLAAGGLDAR</sequence>
<name>A0AA40VDV0_9ACTN</name>
<dbReference type="CDD" id="cd08199">
    <property type="entry name" value="EEVS"/>
    <property type="match status" value="1"/>
</dbReference>
<evidence type="ECO:0000313" key="12">
    <source>
        <dbReference type="EMBL" id="MBA8942242.1"/>
    </source>
</evidence>
<dbReference type="InterPro" id="IPR050071">
    <property type="entry name" value="Dehydroquinate_synthase"/>
</dbReference>
<dbReference type="Gene3D" id="3.40.50.1970">
    <property type="match status" value="1"/>
</dbReference>
<dbReference type="InterPro" id="IPR056179">
    <property type="entry name" value="DHQS_C"/>
</dbReference>
<accession>A0AA40VDV0</accession>
<dbReference type="InterPro" id="IPR030960">
    <property type="entry name" value="DHQS/DOIS_N"/>
</dbReference>
<dbReference type="Pfam" id="PF24621">
    <property type="entry name" value="DHQS_C"/>
    <property type="match status" value="1"/>
</dbReference>
<dbReference type="EC" id="4.2.3.152" evidence="7"/>